<dbReference type="GO" id="GO:0055085">
    <property type="term" value="P:transmembrane transport"/>
    <property type="evidence" value="ECO:0007669"/>
    <property type="project" value="InterPro"/>
</dbReference>
<evidence type="ECO:0000256" key="1">
    <source>
        <dbReference type="ARBA" id="ARBA00022729"/>
    </source>
</evidence>
<keyword evidence="5" id="KW-1185">Reference proteome</keyword>
<dbReference type="PROSITE" id="PS51318">
    <property type="entry name" value="TAT"/>
    <property type="match status" value="1"/>
</dbReference>
<organism evidence="4 5">
    <name type="scientific">Ahniella affigens</name>
    <dbReference type="NCBI Taxonomy" id="2021234"/>
    <lineage>
        <taxon>Bacteria</taxon>
        <taxon>Pseudomonadati</taxon>
        <taxon>Pseudomonadota</taxon>
        <taxon>Gammaproteobacteria</taxon>
        <taxon>Lysobacterales</taxon>
        <taxon>Rhodanobacteraceae</taxon>
        <taxon>Ahniella</taxon>
    </lineage>
</organism>
<feature type="binding site" evidence="3">
    <location>
        <position position="237"/>
    </location>
    <ligand>
        <name>substrate</name>
    </ligand>
</feature>
<dbReference type="GO" id="GO:0046872">
    <property type="term" value="F:metal ion binding"/>
    <property type="evidence" value="ECO:0007669"/>
    <property type="project" value="UniProtKB-KW"/>
</dbReference>
<dbReference type="InterPro" id="IPR018389">
    <property type="entry name" value="DctP_fam"/>
</dbReference>
<feature type="binding site" evidence="3">
    <location>
        <position position="238"/>
    </location>
    <ligand>
        <name>Na(+)</name>
        <dbReference type="ChEBI" id="CHEBI:29101"/>
    </ligand>
</feature>
<evidence type="ECO:0000313" key="4">
    <source>
        <dbReference type="EMBL" id="AVP98100.1"/>
    </source>
</evidence>
<dbReference type="Pfam" id="PF03480">
    <property type="entry name" value="DctP"/>
    <property type="match status" value="1"/>
</dbReference>
<accession>A0A2P1PTF6</accession>
<dbReference type="KEGG" id="xba:C7S18_13225"/>
<feature type="binding site" evidence="2">
    <location>
        <position position="200"/>
    </location>
    <ligand>
        <name>substrate</name>
    </ligand>
</feature>
<dbReference type="EMBL" id="CP027860">
    <property type="protein sequence ID" value="AVP98100.1"/>
    <property type="molecule type" value="Genomic_DNA"/>
</dbReference>
<feature type="binding site" evidence="3">
    <location>
        <position position="263"/>
    </location>
    <ligand>
        <name>substrate</name>
    </ligand>
</feature>
<dbReference type="Gene3D" id="3.40.190.170">
    <property type="entry name" value="Bacterial extracellular solute-binding protein, family 7"/>
    <property type="match status" value="1"/>
</dbReference>
<feature type="binding site" evidence="2">
    <location>
        <position position="179"/>
    </location>
    <ligand>
        <name>substrate</name>
    </ligand>
</feature>
<dbReference type="SUPFAM" id="SSF53850">
    <property type="entry name" value="Periplasmic binding protein-like II"/>
    <property type="match status" value="1"/>
</dbReference>
<evidence type="ECO:0000313" key="5">
    <source>
        <dbReference type="Proteomes" id="UP000241074"/>
    </source>
</evidence>
<dbReference type="CDD" id="cd13604">
    <property type="entry name" value="PBP2_TRAP_ketoacid_lactate_like"/>
    <property type="match status" value="1"/>
</dbReference>
<dbReference type="PANTHER" id="PTHR33376:SF5">
    <property type="entry name" value="EXTRACYTOPLASMIC SOLUTE RECEPTOR PROTEIN"/>
    <property type="match status" value="1"/>
</dbReference>
<gene>
    <name evidence="4" type="ORF">C7S18_13225</name>
</gene>
<dbReference type="PIRSF" id="PIRSF039026">
    <property type="entry name" value="SiaP"/>
    <property type="match status" value="1"/>
</dbReference>
<name>A0A2P1PTF6_9GAMM</name>
<reference evidence="4 5" key="1">
    <citation type="submission" date="2018-03" db="EMBL/GenBank/DDBJ databases">
        <title>Ahniella affigens gen. nov., sp. nov., a gammaproteobacterium isolated from sandy soil near a stream.</title>
        <authorList>
            <person name="Ko Y."/>
            <person name="Kim J.-H."/>
        </authorList>
    </citation>
    <scope>NUCLEOTIDE SEQUENCE [LARGE SCALE GENOMIC DNA]</scope>
    <source>
        <strain evidence="4 5">D13</strain>
    </source>
</reference>
<dbReference type="InterPro" id="IPR006311">
    <property type="entry name" value="TAT_signal"/>
</dbReference>
<reference evidence="4 5" key="2">
    <citation type="submission" date="2018-03" db="EMBL/GenBank/DDBJ databases">
        <authorList>
            <person name="Keele B.F."/>
        </authorList>
    </citation>
    <scope>NUCLEOTIDE SEQUENCE [LARGE SCALE GENOMIC DNA]</scope>
    <source>
        <strain evidence="4 5">D13</strain>
    </source>
</reference>
<dbReference type="GO" id="GO:0031317">
    <property type="term" value="C:tripartite ATP-independent periplasmic transporter complex"/>
    <property type="evidence" value="ECO:0007669"/>
    <property type="project" value="InterPro"/>
</dbReference>
<keyword evidence="1" id="KW-0732">Signal</keyword>
<dbReference type="Gene3D" id="3.40.190.10">
    <property type="entry name" value="Periplasmic binding protein-like II"/>
    <property type="match status" value="1"/>
</dbReference>
<keyword evidence="3" id="KW-0479">Metal-binding</keyword>
<sequence>MNPAPDLNTLSHALLPCWLMKRRHLLLTGASAAALAACSDRPEPSATASGTATRVQWRMATSWPPDSPGLSASAARLAARIGAASGGRIQIDVSDANEVVPPFGVLDAVAEGTVQMGHSAAYYWQSRLPAAPFFCTIPFGMRADEISAWFQTGNGLAFWEELYAPLGVLPIPCGNTGVQTAAWSNREIASLEDLQGLKIRIPGLGAAVLSKLGAQPLAVPGTQLLQALRGGQIDAAEWLAPMNDLAFGLHRVARYCYYPGWQEPGAVLECLLHKPSFDALSADLQTIIRACCAEEYERCRVEFQRGNVEALKTLSDTFKTEFRRLPDSVSEALRRASTRVLDELAARDAFAARVLADYRAFQQALGPWRSMSETAYEQIR</sequence>
<evidence type="ECO:0000256" key="3">
    <source>
        <dbReference type="PIRSR" id="PIRSR039026-2"/>
    </source>
</evidence>
<dbReference type="AlphaFoldDB" id="A0A2P1PTF6"/>
<dbReference type="InterPro" id="IPR026289">
    <property type="entry name" value="SBP_TakP-like"/>
</dbReference>
<protein>
    <submittedName>
        <fullName evidence="4">ABC transporter substrate-binding protein</fullName>
    </submittedName>
</protein>
<evidence type="ECO:0000256" key="2">
    <source>
        <dbReference type="PIRSR" id="PIRSR039026-1"/>
    </source>
</evidence>
<dbReference type="InterPro" id="IPR038404">
    <property type="entry name" value="TRAP_DctP_sf"/>
</dbReference>
<dbReference type="PANTHER" id="PTHR33376">
    <property type="match status" value="1"/>
</dbReference>
<dbReference type="Proteomes" id="UP000241074">
    <property type="component" value="Chromosome"/>
</dbReference>
<proteinExistence type="predicted"/>